<proteinExistence type="predicted"/>
<dbReference type="PANTHER" id="PTHR30086:SF20">
    <property type="entry name" value="ARGININE EXPORTER PROTEIN ARGO-RELATED"/>
    <property type="match status" value="1"/>
</dbReference>
<feature type="transmembrane region" description="Helical" evidence="7">
    <location>
        <begin position="172"/>
        <end position="196"/>
    </location>
</feature>
<evidence type="ECO:0000256" key="3">
    <source>
        <dbReference type="ARBA" id="ARBA00022692"/>
    </source>
</evidence>
<evidence type="ECO:0000313" key="9">
    <source>
        <dbReference type="Proteomes" id="UP000053859"/>
    </source>
</evidence>
<feature type="transmembrane region" description="Helical" evidence="7">
    <location>
        <begin position="6"/>
        <end position="27"/>
    </location>
</feature>
<dbReference type="RefSeq" id="WP_059422055.1">
    <property type="nucleotide sequence ID" value="NZ_DF968368.1"/>
</dbReference>
<dbReference type="GO" id="GO:0005886">
    <property type="term" value="C:plasma membrane"/>
    <property type="evidence" value="ECO:0007669"/>
    <property type="project" value="UniProtKB-SubCell"/>
</dbReference>
<feature type="transmembrane region" description="Helical" evidence="7">
    <location>
        <begin position="68"/>
        <end position="90"/>
    </location>
</feature>
<dbReference type="AlphaFoldDB" id="A0A0K8PUF3"/>
<dbReference type="GO" id="GO:0015171">
    <property type="term" value="F:amino acid transmembrane transporter activity"/>
    <property type="evidence" value="ECO:0007669"/>
    <property type="project" value="TreeGrafter"/>
</dbReference>
<dbReference type="EMBL" id="DF968368">
    <property type="protein sequence ID" value="GAP51426.1"/>
    <property type="molecule type" value="Genomic_DNA"/>
</dbReference>
<dbReference type="Proteomes" id="UP000053859">
    <property type="component" value="Unassembled WGS sequence"/>
</dbReference>
<evidence type="ECO:0000256" key="2">
    <source>
        <dbReference type="ARBA" id="ARBA00022475"/>
    </source>
</evidence>
<name>A0A0K8PUF3_STRAJ</name>
<accession>A0A0K8PUF3</accession>
<keyword evidence="5 7" id="KW-0472">Membrane</keyword>
<reference evidence="8" key="1">
    <citation type="journal article" date="2015" name="Genome Announc.">
        <title>Draft Genome Sequence of Thiostrepton-Producing Streptomyces azureus ATCC 14921.</title>
        <authorList>
            <person name="Sakihara K."/>
            <person name="Maeda J."/>
            <person name="Tashiro K."/>
            <person name="Fujino Y."/>
            <person name="Kuhara S."/>
            <person name="Ohshima T."/>
            <person name="Ogata S."/>
            <person name="Doi K."/>
        </authorList>
    </citation>
    <scope>NUCLEOTIDE SEQUENCE [LARGE SCALE GENOMIC DNA]</scope>
    <source>
        <strain evidence="8">ATCC14921</strain>
    </source>
</reference>
<feature type="transmembrane region" description="Helical" evidence="7">
    <location>
        <begin position="208"/>
        <end position="227"/>
    </location>
</feature>
<dbReference type="PANTHER" id="PTHR30086">
    <property type="entry name" value="ARGININE EXPORTER PROTEIN ARGO"/>
    <property type="match status" value="1"/>
</dbReference>
<keyword evidence="4 7" id="KW-1133">Transmembrane helix</keyword>
<evidence type="ECO:0000256" key="1">
    <source>
        <dbReference type="ARBA" id="ARBA00004651"/>
    </source>
</evidence>
<comment type="subcellular location">
    <subcellularLocation>
        <location evidence="1">Cell membrane</location>
        <topology evidence="1">Multi-pass membrane protein</topology>
    </subcellularLocation>
</comment>
<protein>
    <submittedName>
        <fullName evidence="8">LysE type efflux protein</fullName>
    </submittedName>
</protein>
<feature type="region of interest" description="Disordered" evidence="6">
    <location>
        <begin position="100"/>
        <end position="129"/>
    </location>
</feature>
<feature type="transmembrane region" description="Helical" evidence="7">
    <location>
        <begin position="39"/>
        <end position="62"/>
    </location>
</feature>
<dbReference type="InterPro" id="IPR001123">
    <property type="entry name" value="LeuE-type"/>
</dbReference>
<feature type="transmembrane region" description="Helical" evidence="7">
    <location>
        <begin position="140"/>
        <end position="160"/>
    </location>
</feature>
<dbReference type="Pfam" id="PF01810">
    <property type="entry name" value="LysE"/>
    <property type="match status" value="1"/>
</dbReference>
<evidence type="ECO:0000256" key="7">
    <source>
        <dbReference type="SAM" id="Phobius"/>
    </source>
</evidence>
<keyword evidence="2" id="KW-1003">Cell membrane</keyword>
<organism evidence="8 9">
    <name type="scientific">Streptomyces azureus</name>
    <dbReference type="NCBI Taxonomy" id="146537"/>
    <lineage>
        <taxon>Bacteria</taxon>
        <taxon>Bacillati</taxon>
        <taxon>Actinomycetota</taxon>
        <taxon>Actinomycetes</taxon>
        <taxon>Kitasatosporales</taxon>
        <taxon>Streptomycetaceae</taxon>
        <taxon>Streptomyces</taxon>
    </lineage>
</organism>
<evidence type="ECO:0000256" key="6">
    <source>
        <dbReference type="SAM" id="MobiDB-lite"/>
    </source>
</evidence>
<evidence type="ECO:0000256" key="5">
    <source>
        <dbReference type="ARBA" id="ARBA00023136"/>
    </source>
</evidence>
<evidence type="ECO:0000313" key="8">
    <source>
        <dbReference type="EMBL" id="GAP51426.1"/>
    </source>
</evidence>
<keyword evidence="3 7" id="KW-0812">Transmembrane</keyword>
<evidence type="ECO:0000256" key="4">
    <source>
        <dbReference type="ARBA" id="ARBA00022989"/>
    </source>
</evidence>
<dbReference type="PATRIC" id="fig|146537.3.peg.6607"/>
<feature type="compositionally biased region" description="Pro residues" evidence="6">
    <location>
        <begin position="117"/>
        <end position="126"/>
    </location>
</feature>
<sequence>MTVDLVGFLGVVLVAYVVPGPDFLVVVRSAAEAPSKGRAAALGAQTGLCVHMLAAAAGLSVIATRSPVVYDGIKLLGAAYLVHLGVRALLTARQAARKQRHANEDAAGAPPQDSAHPPGPPTPKAGPVPGRWQSGFTQGFLTNVLNPKAALFFLSVLPQFVDGHGSMAHQIFFLGILDILIGVVYWFGLVVVAARLRALLARPKIRHRWELTTGWLFIAIGISAAAVA</sequence>
<gene>
    <name evidence="8" type="ORF">SAZU_6288</name>
</gene>
<dbReference type="PIRSF" id="PIRSF006324">
    <property type="entry name" value="LeuE"/>
    <property type="match status" value="1"/>
</dbReference>
<keyword evidence="9" id="KW-1185">Reference proteome</keyword>
<dbReference type="OrthoDB" id="5185770at2"/>